<accession>A0AAX2IPI9</accession>
<evidence type="ECO:0000313" key="1">
    <source>
        <dbReference type="EMBL" id="SKC07235.1"/>
    </source>
</evidence>
<keyword evidence="3" id="KW-1185">Reference proteome</keyword>
<dbReference type="AlphaFoldDB" id="A0AAX2IPI9"/>
<dbReference type="KEGG" id="cbp:EB354_05250"/>
<reference evidence="2 4" key="2">
    <citation type="submission" date="2018-06" db="EMBL/GenBank/DDBJ databases">
        <authorList>
            <consortium name="Pathogen Informatics"/>
            <person name="Doyle S."/>
        </authorList>
    </citation>
    <scope>NUCLEOTIDE SEQUENCE [LARGE SCALE GENOMIC DNA]</scope>
    <source>
        <strain evidence="2 4">NCTC11212</strain>
    </source>
</reference>
<evidence type="ECO:0008006" key="5">
    <source>
        <dbReference type="Google" id="ProtNLM"/>
    </source>
</evidence>
<evidence type="ECO:0000313" key="3">
    <source>
        <dbReference type="Proteomes" id="UP000190669"/>
    </source>
</evidence>
<dbReference type="RefSeq" id="WP_079466864.1">
    <property type="nucleotide sequence ID" value="NZ_CP033934.1"/>
</dbReference>
<sequence>MYKLKSIQSNIIGQSTNQFVDKYTFDYDYTSTSFLTFPDPSLNLKKLLLKKITKSGDTNNLNEYEISYTNQNKIFKKDSWGYYRGNDFYEPVDITQDVISSITYPTKGKVMFDFGENIYSHFAGFSQPIEAVTGEWIEHNNDFELEGVNSFNPNIKKEFFTILSPQTVKLHLDLGNLVYSNWEFNIYKQISPNVFSAPVTTFGMSWQSCISTSGAQCPNAGIGEGGEPVTEFYREVTLEPGTYYASLSGSYGITQRPVSYYLTASTKERSFLSYVTKKGGGLRINDIKYFDAPASTVPAKEFVYDYKDIENPQKSSGALVFPEPIFNYTEMITYDYIVVAPESIYYNAIIDTTTDFNILPSEKTQGSDVGYQYVTVKQIIKDTNNTITDKGKTVYKFRSPIDFPNPDTFSLEMPIVPISNRDYLRGQMIFEKKYDDNGKILSEVNNEYTTLEFTKLEGIKAKDNHYNIINPNYYIYNDYQVYIADYPPGGIPLTIPYKYFATYGITLPSEKTEKSYFYKNGIQSSITSTTNTLYNNLDYPTSVTQSFSDGETNNATYAYAYEKNNTKLINANMIGIPLETETKKNNKTISKVETKYDNPANLLPSSVISTDLSNTNSTEVTYDQYDPKGNLLQYTTRDGIPTTIIWGYNSTQPIAKIVGYPYFLISGLVGAIITASDEDALNPSNEGALIIALDNFRNLLQLKEFQITTYTYDPLIGVTSITPPSGIREIYKYNSANRLENIKDINGKLIKEFKYNYKH</sequence>
<comment type="caution">
    <text evidence="2">The sequence shown here is derived from an EMBL/GenBank/DDBJ whole genome shotgun (WGS) entry which is preliminary data.</text>
</comment>
<gene>
    <name evidence="2" type="ORF">NCTC11212_03487</name>
    <name evidence="1" type="ORF">SAMN05421800_12654</name>
</gene>
<dbReference type="Proteomes" id="UP000251937">
    <property type="component" value="Unassembled WGS sequence"/>
</dbReference>
<evidence type="ECO:0000313" key="2">
    <source>
        <dbReference type="EMBL" id="SQA91850.1"/>
    </source>
</evidence>
<reference evidence="1 3" key="1">
    <citation type="submission" date="2017-02" db="EMBL/GenBank/DDBJ databases">
        <authorList>
            <person name="Varghese N."/>
            <person name="Submissions S."/>
        </authorList>
    </citation>
    <scope>NUCLEOTIDE SEQUENCE [LARGE SCALE GENOMIC DNA]</scope>
    <source>
        <strain evidence="1 3">DSM 16775</strain>
    </source>
</reference>
<proteinExistence type="predicted"/>
<dbReference type="EMBL" id="FUZE01000026">
    <property type="protein sequence ID" value="SKC07235.1"/>
    <property type="molecule type" value="Genomic_DNA"/>
</dbReference>
<organism evidence="2 4">
    <name type="scientific">Chryseobacterium balustinum</name>
    <dbReference type="NCBI Taxonomy" id="246"/>
    <lineage>
        <taxon>Bacteria</taxon>
        <taxon>Pseudomonadati</taxon>
        <taxon>Bacteroidota</taxon>
        <taxon>Flavobacteriia</taxon>
        <taxon>Flavobacteriales</taxon>
        <taxon>Weeksellaceae</taxon>
        <taxon>Chryseobacterium group</taxon>
        <taxon>Chryseobacterium</taxon>
    </lineage>
</organism>
<name>A0AAX2IPI9_9FLAO</name>
<dbReference type="EMBL" id="UAVR01000017">
    <property type="protein sequence ID" value="SQA91850.1"/>
    <property type="molecule type" value="Genomic_DNA"/>
</dbReference>
<dbReference type="Proteomes" id="UP000190669">
    <property type="component" value="Unassembled WGS sequence"/>
</dbReference>
<protein>
    <recommendedName>
        <fullName evidence="5">RHS repeat protein</fullName>
    </recommendedName>
</protein>
<evidence type="ECO:0000313" key="4">
    <source>
        <dbReference type="Proteomes" id="UP000251937"/>
    </source>
</evidence>
<dbReference type="Gene3D" id="2.180.10.10">
    <property type="entry name" value="RHS repeat-associated core"/>
    <property type="match status" value="1"/>
</dbReference>